<dbReference type="InterPro" id="IPR009057">
    <property type="entry name" value="Homeodomain-like_sf"/>
</dbReference>
<sequence>MYRKISRDVKIAAISLYEHGQLPLKDILNCVGFSESTFYRVLYLWRTTGDIVRHAIKNPGQSCLLHHDDIQYLLRLVRHSPDWFLDELLRLLEHNHFISVHYTTIHCELERAGMSTKKLKVIAIKRSKPTRMNYIREAAEYPPEYLGFLDETSKNDKTPACQRGRAPKGKRAVKRQKFVRARRATATALLTLDGIVASKVVEGSMKRKEYLEFLEFQVVLTVVFTVPRPAERTSYGQRKNSPWRGSSRAM</sequence>
<comment type="caution">
    <text evidence="1">The sequence shown here is derived from an EMBL/GenBank/DDBJ whole genome shotgun (WGS) entry which is preliminary data.</text>
</comment>
<accession>A0AAD7BF90</accession>
<organism evidence="1 2">
    <name type="scientific">Mycena rosella</name>
    <name type="common">Pink bonnet</name>
    <name type="synonym">Agaricus rosellus</name>
    <dbReference type="NCBI Taxonomy" id="1033263"/>
    <lineage>
        <taxon>Eukaryota</taxon>
        <taxon>Fungi</taxon>
        <taxon>Dikarya</taxon>
        <taxon>Basidiomycota</taxon>
        <taxon>Agaricomycotina</taxon>
        <taxon>Agaricomycetes</taxon>
        <taxon>Agaricomycetidae</taxon>
        <taxon>Agaricales</taxon>
        <taxon>Marasmiineae</taxon>
        <taxon>Mycenaceae</taxon>
        <taxon>Mycena</taxon>
    </lineage>
</organism>
<dbReference type="Proteomes" id="UP001221757">
    <property type="component" value="Unassembled WGS sequence"/>
</dbReference>
<protein>
    <recommendedName>
        <fullName evidence="3">Transposase</fullName>
    </recommendedName>
</protein>
<evidence type="ECO:0008006" key="3">
    <source>
        <dbReference type="Google" id="ProtNLM"/>
    </source>
</evidence>
<name>A0AAD7BF90_MYCRO</name>
<dbReference type="PANTHER" id="PTHR46564">
    <property type="entry name" value="TRANSPOSASE"/>
    <property type="match status" value="1"/>
</dbReference>
<evidence type="ECO:0000313" key="1">
    <source>
        <dbReference type="EMBL" id="KAJ7619059.1"/>
    </source>
</evidence>
<dbReference type="AlphaFoldDB" id="A0AAD7BF90"/>
<dbReference type="PANTHER" id="PTHR46564:SF1">
    <property type="entry name" value="TRANSPOSASE"/>
    <property type="match status" value="1"/>
</dbReference>
<reference evidence="1" key="1">
    <citation type="submission" date="2023-03" db="EMBL/GenBank/DDBJ databases">
        <title>Massive genome expansion in bonnet fungi (Mycena s.s.) driven by repeated elements and novel gene families across ecological guilds.</title>
        <authorList>
            <consortium name="Lawrence Berkeley National Laboratory"/>
            <person name="Harder C.B."/>
            <person name="Miyauchi S."/>
            <person name="Viragh M."/>
            <person name="Kuo A."/>
            <person name="Thoen E."/>
            <person name="Andreopoulos B."/>
            <person name="Lu D."/>
            <person name="Skrede I."/>
            <person name="Drula E."/>
            <person name="Henrissat B."/>
            <person name="Morin E."/>
            <person name="Kohler A."/>
            <person name="Barry K."/>
            <person name="LaButti K."/>
            <person name="Morin E."/>
            <person name="Salamov A."/>
            <person name="Lipzen A."/>
            <person name="Mereny Z."/>
            <person name="Hegedus B."/>
            <person name="Baldrian P."/>
            <person name="Stursova M."/>
            <person name="Weitz H."/>
            <person name="Taylor A."/>
            <person name="Grigoriev I.V."/>
            <person name="Nagy L.G."/>
            <person name="Martin F."/>
            <person name="Kauserud H."/>
        </authorList>
    </citation>
    <scope>NUCLEOTIDE SEQUENCE</scope>
    <source>
        <strain evidence="1">CBHHK067</strain>
    </source>
</reference>
<dbReference type="SUPFAM" id="SSF46689">
    <property type="entry name" value="Homeodomain-like"/>
    <property type="match status" value="1"/>
</dbReference>
<gene>
    <name evidence="1" type="ORF">B0H17DRAFT_1164617</name>
</gene>
<keyword evidence="2" id="KW-1185">Reference proteome</keyword>
<dbReference type="EMBL" id="JARKIE010000723">
    <property type="protein sequence ID" value="KAJ7619059.1"/>
    <property type="molecule type" value="Genomic_DNA"/>
</dbReference>
<proteinExistence type="predicted"/>
<evidence type="ECO:0000313" key="2">
    <source>
        <dbReference type="Proteomes" id="UP001221757"/>
    </source>
</evidence>